<dbReference type="EMBL" id="JAFBEB010000005">
    <property type="protein sequence ID" value="MBM7590231.1"/>
    <property type="molecule type" value="Genomic_DNA"/>
</dbReference>
<evidence type="ECO:0000313" key="2">
    <source>
        <dbReference type="Proteomes" id="UP000717624"/>
    </source>
</evidence>
<keyword evidence="2" id="KW-1185">Reference proteome</keyword>
<organism evidence="1 2">
    <name type="scientific">Brevibacillus fulvus</name>
    <dbReference type="NCBI Taxonomy" id="1125967"/>
    <lineage>
        <taxon>Bacteria</taxon>
        <taxon>Bacillati</taxon>
        <taxon>Bacillota</taxon>
        <taxon>Bacilli</taxon>
        <taxon>Bacillales</taxon>
        <taxon>Paenibacillaceae</taxon>
        <taxon>Brevibacillus</taxon>
    </lineage>
</organism>
<name>A0A938XYM4_9BACL</name>
<protein>
    <submittedName>
        <fullName evidence="1">Uncharacterized protein</fullName>
    </submittedName>
</protein>
<proteinExistence type="predicted"/>
<dbReference type="AlphaFoldDB" id="A0A938XYM4"/>
<gene>
    <name evidence="1" type="ORF">JOD01_001835</name>
</gene>
<sequence>MNMISRYCRKCLHQFFAGRLIGAVFHIDEAYATQLLEMGQEKAVDDFDDLLWRQLFVG</sequence>
<evidence type="ECO:0000313" key="1">
    <source>
        <dbReference type="EMBL" id="MBM7590231.1"/>
    </source>
</evidence>
<dbReference type="Proteomes" id="UP000717624">
    <property type="component" value="Unassembled WGS sequence"/>
</dbReference>
<reference evidence="1" key="1">
    <citation type="submission" date="2021-01" db="EMBL/GenBank/DDBJ databases">
        <title>Genomic Encyclopedia of Type Strains, Phase IV (KMG-IV): sequencing the most valuable type-strain genomes for metagenomic binning, comparative biology and taxonomic classification.</title>
        <authorList>
            <person name="Goeker M."/>
        </authorList>
    </citation>
    <scope>NUCLEOTIDE SEQUENCE</scope>
    <source>
        <strain evidence="1">DSM 25523</strain>
    </source>
</reference>
<comment type="caution">
    <text evidence="1">The sequence shown here is derived from an EMBL/GenBank/DDBJ whole genome shotgun (WGS) entry which is preliminary data.</text>
</comment>
<dbReference type="RefSeq" id="WP_204517988.1">
    <property type="nucleotide sequence ID" value="NZ_BAABIN010000020.1"/>
</dbReference>
<accession>A0A938XYM4</accession>